<feature type="binding site" evidence="9">
    <location>
        <begin position="646"/>
        <end position="653"/>
    </location>
    <ligand>
        <name>ATP</name>
        <dbReference type="ChEBI" id="CHEBI:30616"/>
    </ligand>
</feature>
<dbReference type="HAMAP" id="MF_00096">
    <property type="entry name" value="MutS"/>
    <property type="match status" value="1"/>
</dbReference>
<dbReference type="PANTHER" id="PTHR11361:SF34">
    <property type="entry name" value="DNA MISMATCH REPAIR PROTEIN MSH1, MITOCHONDRIAL"/>
    <property type="match status" value="1"/>
</dbReference>
<evidence type="ECO:0000256" key="1">
    <source>
        <dbReference type="ARBA" id="ARBA00006271"/>
    </source>
</evidence>
<dbReference type="Pfam" id="PF05190">
    <property type="entry name" value="MutS_IV"/>
    <property type="match status" value="1"/>
</dbReference>
<dbReference type="Gene3D" id="1.10.1420.10">
    <property type="match status" value="2"/>
</dbReference>
<comment type="function">
    <text evidence="8 9">This protein is involved in the repair of mismatches in DNA. It is possible that it carries out the mismatch recognition step. This protein has a weak ATPase activity.</text>
</comment>
<dbReference type="InterPro" id="IPR007860">
    <property type="entry name" value="DNA_mmatch_repair_MutS_con_dom"/>
</dbReference>
<dbReference type="CDD" id="cd03284">
    <property type="entry name" value="ABC_MutS1"/>
    <property type="match status" value="1"/>
</dbReference>
<keyword evidence="5 9" id="KW-0067">ATP-binding</keyword>
<accession>A0ABW1S959</accession>
<dbReference type="InterPro" id="IPR005748">
    <property type="entry name" value="DNA_mismatch_repair_MutS"/>
</dbReference>
<evidence type="ECO:0000256" key="6">
    <source>
        <dbReference type="ARBA" id="ARBA00023125"/>
    </source>
</evidence>
<dbReference type="SMART" id="SM00533">
    <property type="entry name" value="MUTSd"/>
    <property type="match status" value="1"/>
</dbReference>
<comment type="caution">
    <text evidence="13">The sequence shown here is derived from an EMBL/GenBank/DDBJ whole genome shotgun (WGS) entry which is preliminary data.</text>
</comment>
<proteinExistence type="inferred from homology"/>
<evidence type="ECO:0000256" key="8">
    <source>
        <dbReference type="ARBA" id="ARBA00024647"/>
    </source>
</evidence>
<dbReference type="InterPro" id="IPR007696">
    <property type="entry name" value="DNA_mismatch_repair_MutS_core"/>
</dbReference>
<keyword evidence="3 9" id="KW-0547">Nucleotide-binding</keyword>
<dbReference type="PANTHER" id="PTHR11361">
    <property type="entry name" value="DNA MISMATCH REPAIR PROTEIN MUTS FAMILY MEMBER"/>
    <property type="match status" value="1"/>
</dbReference>
<organism evidence="13 14">
    <name type="scientific">Ponticaulis profundi</name>
    <dbReference type="NCBI Taxonomy" id="2665222"/>
    <lineage>
        <taxon>Bacteria</taxon>
        <taxon>Pseudomonadati</taxon>
        <taxon>Pseudomonadota</taxon>
        <taxon>Alphaproteobacteria</taxon>
        <taxon>Hyphomonadales</taxon>
        <taxon>Hyphomonadaceae</taxon>
        <taxon>Ponticaulis</taxon>
    </lineage>
</organism>
<dbReference type="SUPFAM" id="SSF55271">
    <property type="entry name" value="DNA repair protein MutS, domain I"/>
    <property type="match status" value="1"/>
</dbReference>
<dbReference type="SUPFAM" id="SSF48334">
    <property type="entry name" value="DNA repair protein MutS, domain III"/>
    <property type="match status" value="1"/>
</dbReference>
<evidence type="ECO:0000256" key="9">
    <source>
        <dbReference type="HAMAP-Rule" id="MF_00096"/>
    </source>
</evidence>
<dbReference type="Proteomes" id="UP001596303">
    <property type="component" value="Unassembled WGS sequence"/>
</dbReference>
<dbReference type="Gene3D" id="3.40.50.300">
    <property type="entry name" value="P-loop containing nucleotide triphosphate hydrolases"/>
    <property type="match status" value="1"/>
</dbReference>
<dbReference type="InterPro" id="IPR036678">
    <property type="entry name" value="MutS_con_dom_sf"/>
</dbReference>
<dbReference type="InterPro" id="IPR000432">
    <property type="entry name" value="DNA_mismatch_repair_MutS_C"/>
</dbReference>
<dbReference type="Pfam" id="PF05188">
    <property type="entry name" value="MutS_II"/>
    <property type="match status" value="1"/>
</dbReference>
<dbReference type="Pfam" id="PF05192">
    <property type="entry name" value="MutS_III"/>
    <property type="match status" value="1"/>
</dbReference>
<feature type="region of interest" description="Disordered" evidence="11">
    <location>
        <begin position="846"/>
        <end position="868"/>
    </location>
</feature>
<dbReference type="InterPro" id="IPR017261">
    <property type="entry name" value="DNA_mismatch_repair_MutS/MSH"/>
</dbReference>
<evidence type="ECO:0000256" key="2">
    <source>
        <dbReference type="ARBA" id="ARBA00021982"/>
    </source>
</evidence>
<dbReference type="InterPro" id="IPR016151">
    <property type="entry name" value="DNA_mismatch_repair_MutS_N"/>
</dbReference>
<feature type="domain" description="DNA mismatch repair proteins mutS family" evidence="12">
    <location>
        <begin position="720"/>
        <end position="736"/>
    </location>
</feature>
<dbReference type="RefSeq" id="WP_377377730.1">
    <property type="nucleotide sequence ID" value="NZ_JBHSSW010000009.1"/>
</dbReference>
<dbReference type="InterPro" id="IPR007861">
    <property type="entry name" value="DNA_mismatch_repair_MutS_clamp"/>
</dbReference>
<evidence type="ECO:0000256" key="7">
    <source>
        <dbReference type="ARBA" id="ARBA00023204"/>
    </source>
</evidence>
<dbReference type="Gene3D" id="3.40.1170.10">
    <property type="entry name" value="DNA repair protein MutS, domain I"/>
    <property type="match status" value="1"/>
</dbReference>
<dbReference type="InterPro" id="IPR045076">
    <property type="entry name" value="MutS"/>
</dbReference>
<evidence type="ECO:0000313" key="14">
    <source>
        <dbReference type="Proteomes" id="UP001596303"/>
    </source>
</evidence>
<dbReference type="NCBIfam" id="TIGR01070">
    <property type="entry name" value="mutS1"/>
    <property type="match status" value="1"/>
</dbReference>
<dbReference type="SUPFAM" id="SSF53150">
    <property type="entry name" value="DNA repair protein MutS, domain II"/>
    <property type="match status" value="1"/>
</dbReference>
<dbReference type="SUPFAM" id="SSF52540">
    <property type="entry name" value="P-loop containing nucleoside triphosphate hydrolases"/>
    <property type="match status" value="1"/>
</dbReference>
<dbReference type="NCBIfam" id="NF003810">
    <property type="entry name" value="PRK05399.1"/>
    <property type="match status" value="1"/>
</dbReference>
<dbReference type="InterPro" id="IPR027417">
    <property type="entry name" value="P-loop_NTPase"/>
</dbReference>
<evidence type="ECO:0000256" key="10">
    <source>
        <dbReference type="RuleBase" id="RU003756"/>
    </source>
</evidence>
<evidence type="ECO:0000313" key="13">
    <source>
        <dbReference type="EMBL" id="MFC6198002.1"/>
    </source>
</evidence>
<sequence length="896" mass="97905">MTDTSAKSATPFMAQYLQIKAQHPDALLFFRMGDFYELFFEDAIHAADVLDITLTHRGQHQGEKIPMAGVPHHSAEPYLARLIRAGHRVAVCEQTETPAEAKKRGYKAIVNREVVRIVTPGTLTEDTLLDARAENLLAAVLHDPASGEIALAFADISTGRFSVVSDRLARLSSLIASFQPKEIVYLQGADGESDILAQLKPMSAPLTPHVTRQASPQGGRDSLKGAFHLSSVEGLGQFTSLEFGVMGLLLSYIELTQAGIPPELDFPRRESLSGNLIVDETTRHALEIERTQAGSRKGSLLDAIDCTRTASGARLLNEQLSRPLTDVARINMRLDAIQTLMEFDHQRDDIRSALSAMPDLDRARARLRLNRASPRDLQAIARGIGVSQTILPELDDPGLQGAALVSDIHAAIDQAISNGLGPLQGHLSSMLVDEPPLLANDGGMIRSGASEELDRLRTLRDDSKKIIAAMEQRYQADTGISQLKIKFNNMLGYYVEIPARFVDDLEKGEQASLFHRRQGLANATRYTSDELVEIAREIEGATSESKLLELRLFEALIHAVLEHSEGLRDLTHAISALDVACAGAHWAINNEACRPELFADKRLEVEAGRHPVVEAALRKEGHGFVSNHVSLGDESGKDPRLQVITGPNMAGKSTFLRQTALLVILAQSGWFVPARRMSLGIVDRVFSRVGASDDLARGKSTFMVEMLETASILNQASDRALVILDEVGRGTSTYDGLAIAWSCVEYLHDVIRCRGLFATHYHELTQLAARLPFAGNLSLKAREWRGDLIFLHEIQEGPADKSYGVQVARLAGLPKAAVLRAKRVLDELEADKSDHTVTDDMPLFSFSEDEAGAGPAPEKADKPTSAPAVDLLSEIEPDELSPKEALDLIYQLKGLV</sequence>
<dbReference type="Pfam" id="PF00488">
    <property type="entry name" value="MutS_V"/>
    <property type="match status" value="1"/>
</dbReference>
<comment type="similarity">
    <text evidence="1 9 10">Belongs to the DNA mismatch repair MutS family.</text>
</comment>
<keyword evidence="14" id="KW-1185">Reference proteome</keyword>
<evidence type="ECO:0000256" key="3">
    <source>
        <dbReference type="ARBA" id="ARBA00022741"/>
    </source>
</evidence>
<evidence type="ECO:0000256" key="4">
    <source>
        <dbReference type="ARBA" id="ARBA00022763"/>
    </source>
</evidence>
<dbReference type="InterPro" id="IPR036187">
    <property type="entry name" value="DNA_mismatch_repair_MutS_sf"/>
</dbReference>
<dbReference type="PROSITE" id="PS00486">
    <property type="entry name" value="DNA_MISMATCH_REPAIR_2"/>
    <property type="match status" value="1"/>
</dbReference>
<gene>
    <name evidence="9 13" type="primary">mutS</name>
    <name evidence="13" type="ORF">ACFQDM_07930</name>
</gene>
<dbReference type="PIRSF" id="PIRSF037677">
    <property type="entry name" value="DNA_mis_repair_Msh6"/>
    <property type="match status" value="1"/>
</dbReference>
<evidence type="ECO:0000256" key="5">
    <source>
        <dbReference type="ARBA" id="ARBA00022840"/>
    </source>
</evidence>
<dbReference type="Gene3D" id="6.10.140.430">
    <property type="match status" value="1"/>
</dbReference>
<evidence type="ECO:0000256" key="11">
    <source>
        <dbReference type="SAM" id="MobiDB-lite"/>
    </source>
</evidence>
<dbReference type="EMBL" id="JBHSSW010000009">
    <property type="protein sequence ID" value="MFC6198002.1"/>
    <property type="molecule type" value="Genomic_DNA"/>
</dbReference>
<name>A0ABW1S959_9PROT</name>
<keyword evidence="7 9" id="KW-0234">DNA repair</keyword>
<dbReference type="Pfam" id="PF01624">
    <property type="entry name" value="MutS_I"/>
    <property type="match status" value="1"/>
</dbReference>
<dbReference type="InterPro" id="IPR007695">
    <property type="entry name" value="DNA_mismatch_repair_MutS-lik_N"/>
</dbReference>
<keyword evidence="4 9" id="KW-0227">DNA damage</keyword>
<evidence type="ECO:0000259" key="12">
    <source>
        <dbReference type="PROSITE" id="PS00486"/>
    </source>
</evidence>
<keyword evidence="6 9" id="KW-0238">DNA-binding</keyword>
<dbReference type="SMART" id="SM00534">
    <property type="entry name" value="MUTSac"/>
    <property type="match status" value="1"/>
</dbReference>
<protein>
    <recommendedName>
        <fullName evidence="2 9">DNA mismatch repair protein MutS</fullName>
    </recommendedName>
</protein>
<reference evidence="14" key="1">
    <citation type="journal article" date="2019" name="Int. J. Syst. Evol. Microbiol.">
        <title>The Global Catalogue of Microorganisms (GCM) 10K type strain sequencing project: providing services to taxonomists for standard genome sequencing and annotation.</title>
        <authorList>
            <consortium name="The Broad Institute Genomics Platform"/>
            <consortium name="The Broad Institute Genome Sequencing Center for Infectious Disease"/>
            <person name="Wu L."/>
            <person name="Ma J."/>
        </authorList>
    </citation>
    <scope>NUCLEOTIDE SEQUENCE [LARGE SCALE GENOMIC DNA]</scope>
    <source>
        <strain evidence="14">CGMCC-1.15741</strain>
    </source>
</reference>
<dbReference type="Gene3D" id="3.30.420.110">
    <property type="entry name" value="MutS, connector domain"/>
    <property type="match status" value="1"/>
</dbReference>